<evidence type="ECO:0000313" key="16">
    <source>
        <dbReference type="EMBL" id="UEK51610.1"/>
    </source>
</evidence>
<dbReference type="GO" id="GO:0005783">
    <property type="term" value="C:endoplasmic reticulum"/>
    <property type="evidence" value="ECO:0007669"/>
    <property type="project" value="UniProtKB-SubCell"/>
</dbReference>
<comment type="subcellular location">
    <subcellularLocation>
        <location evidence="1">Endoplasmic reticulum</location>
    </subcellularLocation>
</comment>
<comment type="similarity">
    <text evidence="3 10">Belongs to the glycosyl hydrolase 31 family.</text>
</comment>
<feature type="domain" description="Glycoside hydrolase family 31 N-terminal" evidence="14">
    <location>
        <begin position="76"/>
        <end position="314"/>
    </location>
</feature>
<feature type="domain" description="Glycoside hydrolase family 31 TIM barrel" evidence="13">
    <location>
        <begin position="380"/>
        <end position="707"/>
    </location>
</feature>
<evidence type="ECO:0000256" key="2">
    <source>
        <dbReference type="ARBA" id="ARBA00004833"/>
    </source>
</evidence>
<protein>
    <recommendedName>
        <fullName evidence="9">Glucosidase II subunit alpha</fullName>
    </recommendedName>
</protein>
<evidence type="ECO:0000256" key="8">
    <source>
        <dbReference type="ARBA" id="ARBA00023295"/>
    </source>
</evidence>
<dbReference type="Gene3D" id="3.20.20.80">
    <property type="entry name" value="Glycosidases"/>
    <property type="match status" value="1"/>
</dbReference>
<dbReference type="CDD" id="cd06603">
    <property type="entry name" value="GH31_GANC_GANAB_alpha"/>
    <property type="match status" value="1"/>
</dbReference>
<dbReference type="PANTHER" id="PTHR22762:SF54">
    <property type="entry name" value="BCDNA.GH04962"/>
    <property type="match status" value="1"/>
</dbReference>
<feature type="compositionally biased region" description="Basic and acidic residues" evidence="11">
    <location>
        <begin position="171"/>
        <end position="206"/>
    </location>
</feature>
<keyword evidence="4 12" id="KW-0732">Signal</keyword>
<dbReference type="GO" id="GO:0030246">
    <property type="term" value="F:carbohydrate binding"/>
    <property type="evidence" value="ECO:0007669"/>
    <property type="project" value="InterPro"/>
</dbReference>
<dbReference type="EMBL" id="MW292214">
    <property type="protein sequence ID" value="UEK51610.1"/>
    <property type="molecule type" value="mRNA"/>
</dbReference>
<dbReference type="InterPro" id="IPR025887">
    <property type="entry name" value="Glyco_hydro_31_N_dom"/>
</dbReference>
<feature type="signal peptide" evidence="12">
    <location>
        <begin position="1"/>
        <end position="16"/>
    </location>
</feature>
<dbReference type="Pfam" id="PF21365">
    <property type="entry name" value="Glyco_hydro_31_3rd"/>
    <property type="match status" value="1"/>
</dbReference>
<dbReference type="PANTHER" id="PTHR22762">
    <property type="entry name" value="ALPHA-GLUCOSIDASE"/>
    <property type="match status" value="1"/>
</dbReference>
<evidence type="ECO:0000256" key="3">
    <source>
        <dbReference type="ARBA" id="ARBA00007806"/>
    </source>
</evidence>
<dbReference type="CDD" id="cd14752">
    <property type="entry name" value="GH31_N"/>
    <property type="match status" value="1"/>
</dbReference>
<evidence type="ECO:0000256" key="11">
    <source>
        <dbReference type="SAM" id="MobiDB-lite"/>
    </source>
</evidence>
<keyword evidence="7" id="KW-0325">Glycoprotein</keyword>
<dbReference type="Gene3D" id="2.60.40.1760">
    <property type="entry name" value="glycosyl hydrolase (family 31)"/>
    <property type="match status" value="1"/>
</dbReference>
<reference evidence="16" key="1">
    <citation type="submission" date="2020-11" db="EMBL/GenBank/DDBJ databases">
        <title>Barnacle with a root-like body: structural and transcriptomic signatures of the interna, endoparasitic structure of the parasitic barnacle Sacculina yatsui.</title>
        <authorList>
            <person name="Wong Y.H."/>
            <person name="Okano K."/>
        </authorList>
    </citation>
    <scope>NUCLEOTIDE SEQUENCE</scope>
    <source>
        <tissue evidence="16">Endoparasitic structure interna</tissue>
    </source>
</reference>
<dbReference type="InterPro" id="IPR017853">
    <property type="entry name" value="GH"/>
</dbReference>
<dbReference type="GO" id="GO:0005975">
    <property type="term" value="P:carbohydrate metabolic process"/>
    <property type="evidence" value="ECO:0007669"/>
    <property type="project" value="InterPro"/>
</dbReference>
<evidence type="ECO:0000256" key="4">
    <source>
        <dbReference type="ARBA" id="ARBA00022729"/>
    </source>
</evidence>
<dbReference type="GO" id="GO:0090599">
    <property type="term" value="F:alpha-glucosidase activity"/>
    <property type="evidence" value="ECO:0007669"/>
    <property type="project" value="TreeGrafter"/>
</dbReference>
<keyword evidence="8 10" id="KW-0326">Glycosidase</keyword>
<dbReference type="SUPFAM" id="SSF74650">
    <property type="entry name" value="Galactose mutarotase-like"/>
    <property type="match status" value="1"/>
</dbReference>
<sequence>MFIIGLILFLASSTLQVDRSKFKTCQQSGFCRRLRAFKDSDDTIYRIDPSSINVNEDDGLVQGVINNVKDNVNLNLKITNLKGDMIRLNVNEGNPLFPRYIPLYALENEPKSSKLTVIDRQSDKLRLKLSSQLEFVIHFAPIKFELISDHKTIITVNSRRLFHFEHYRKKPDNTELGKSDSEKAANEDQEVGDVKPDDEAEEKPQEPSESDSGMWEEHFGSHEDTKPRGPSAIGADVSFPGSSHVYGIPEHADRFALEDTAEGDPYRLHNMDVFEYEVGNRMALYGSVPLVISHSASHGSAGVFWHNAAETWVDIKSLPDSGIIAKVSSFLGDSGGGGDAGTEKSVHWMSESGQWDMFLLSGPDPSDVMQQYRDLTGATSLPPLFSLGYHQCRWNYRDQRDVQTVQEQFDAHALPMDVMWLDIEHTDGKRYFTWDRHHFPEPQRMIHLLEARGRHLVTIIDPHIKRDDNYFLHSEATSHGYYVKDRHGSDFDGWCWPGSSSYLDFHQKDVRDYWASLFQREEYTSSNSVFTWNDMNEPSVFSGPEVTMPKDNLHGNGAWEHRDVHNEYGVLAPMCSARGQVDRSGGSRRSFVLTRAAFAGSQRFGAKWTGDNAAQWSHLRISLPMLLSSSVAGISFIGADVGGFFGDPDEELLVRWYQAASYQPFFRAHAHIDTKRREPYLFGNETISRIRDALQARYRLLPLWYTLFYENTITGMPPMRPMWMEFNDPDLFSAEHQYMIGDVLLVCPQTEASGSAVSVHFPVGDHIWYDIDTFTKHTAGIVSVRTPLDKVPVYQRGGTILTTWQRVRRSSAAMRSDPYTLTIALSTNHTASGSLFIDDGESFDYHEHDRFAYMRFEFGGGRLVARRALGSGVETGRWIERVVVLGLSGTPSAVRLSTEESGGPLQFTHDSSLQRTIVRKPAVDAISEWAITFEF</sequence>
<dbReference type="InterPro" id="IPR048395">
    <property type="entry name" value="Glyco_hydro_31_C"/>
</dbReference>
<dbReference type="FunFam" id="3.20.20.80:FF:000039">
    <property type="entry name" value="Glucosidase, alpha neutral C"/>
    <property type="match status" value="1"/>
</dbReference>
<evidence type="ECO:0000256" key="12">
    <source>
        <dbReference type="SAM" id="SignalP"/>
    </source>
</evidence>
<dbReference type="InterPro" id="IPR011013">
    <property type="entry name" value="Gal_mutarotase_sf_dom"/>
</dbReference>
<dbReference type="SUPFAM" id="SSF51011">
    <property type="entry name" value="Glycosyl hydrolase domain"/>
    <property type="match status" value="1"/>
</dbReference>
<evidence type="ECO:0000256" key="9">
    <source>
        <dbReference type="ARBA" id="ARBA00042895"/>
    </source>
</evidence>
<dbReference type="SUPFAM" id="SSF51445">
    <property type="entry name" value="(Trans)glycosidases"/>
    <property type="match status" value="1"/>
</dbReference>
<name>A0A8K1RBX9_9CRUS</name>
<dbReference type="GO" id="GO:0006491">
    <property type="term" value="P:N-glycan processing"/>
    <property type="evidence" value="ECO:0007669"/>
    <property type="project" value="TreeGrafter"/>
</dbReference>
<feature type="region of interest" description="Disordered" evidence="11">
    <location>
        <begin position="171"/>
        <end position="236"/>
    </location>
</feature>
<proteinExistence type="evidence at transcript level"/>
<comment type="pathway">
    <text evidence="2">Glycan metabolism; N-glycan metabolism.</text>
</comment>
<organism evidence="16">
    <name type="scientific">Parasacculina yatsui</name>
    <dbReference type="NCBI Taxonomy" id="2836420"/>
    <lineage>
        <taxon>Eukaryota</taxon>
        <taxon>Metazoa</taxon>
        <taxon>Ecdysozoa</taxon>
        <taxon>Arthropoda</taxon>
        <taxon>Crustacea</taxon>
        <taxon>Multicrustacea</taxon>
        <taxon>Cirripedia</taxon>
        <taxon>Rhizocephala</taxon>
        <taxon>Polyascidae</taxon>
        <taxon>Parasacculina</taxon>
    </lineage>
</organism>
<evidence type="ECO:0000256" key="5">
    <source>
        <dbReference type="ARBA" id="ARBA00022801"/>
    </source>
</evidence>
<dbReference type="Gene3D" id="2.60.40.1180">
    <property type="entry name" value="Golgi alpha-mannosidase II"/>
    <property type="match status" value="2"/>
</dbReference>
<keyword evidence="6" id="KW-0256">Endoplasmic reticulum</keyword>
<evidence type="ECO:0000256" key="6">
    <source>
        <dbReference type="ARBA" id="ARBA00022824"/>
    </source>
</evidence>
<dbReference type="Pfam" id="PF01055">
    <property type="entry name" value="Glyco_hydro_31_2nd"/>
    <property type="match status" value="1"/>
</dbReference>
<dbReference type="InterPro" id="IPR013780">
    <property type="entry name" value="Glyco_hydro_b"/>
</dbReference>
<evidence type="ECO:0000259" key="15">
    <source>
        <dbReference type="Pfam" id="PF21365"/>
    </source>
</evidence>
<keyword evidence="5 10" id="KW-0378">Hydrolase</keyword>
<dbReference type="Pfam" id="PF13802">
    <property type="entry name" value="Gal_mutarotas_2"/>
    <property type="match status" value="1"/>
</dbReference>
<evidence type="ECO:0000259" key="13">
    <source>
        <dbReference type="Pfam" id="PF01055"/>
    </source>
</evidence>
<evidence type="ECO:0000259" key="14">
    <source>
        <dbReference type="Pfam" id="PF13802"/>
    </source>
</evidence>
<dbReference type="AlphaFoldDB" id="A0A8K1RBX9"/>
<feature type="chain" id="PRO_5035448625" description="Glucosidase II subunit alpha" evidence="12">
    <location>
        <begin position="17"/>
        <end position="935"/>
    </location>
</feature>
<evidence type="ECO:0000256" key="7">
    <source>
        <dbReference type="ARBA" id="ARBA00023180"/>
    </source>
</evidence>
<evidence type="ECO:0000256" key="10">
    <source>
        <dbReference type="RuleBase" id="RU361185"/>
    </source>
</evidence>
<feature type="compositionally biased region" description="Basic and acidic residues" evidence="11">
    <location>
        <begin position="215"/>
        <end position="227"/>
    </location>
</feature>
<dbReference type="InterPro" id="IPR000322">
    <property type="entry name" value="Glyco_hydro_31_TIM"/>
</dbReference>
<evidence type="ECO:0000256" key="1">
    <source>
        <dbReference type="ARBA" id="ARBA00004240"/>
    </source>
</evidence>
<accession>A0A8K1RBX9</accession>
<feature type="domain" description="Glycosyl hydrolase family 31 C-terminal" evidence="15">
    <location>
        <begin position="715"/>
        <end position="801"/>
    </location>
</feature>